<gene>
    <name evidence="1" type="ORF">GCM10007877_35480</name>
</gene>
<dbReference type="AlphaFoldDB" id="A0AA37WN70"/>
<dbReference type="EMBL" id="BSPD01000091">
    <property type="protein sequence ID" value="GLS27829.1"/>
    <property type="molecule type" value="Genomic_DNA"/>
</dbReference>
<name>A0AA37WN70_9GAMM</name>
<sequence>MVRIFTHKDLKDSLGEQKTKSLVDDFRAYKEGKGLPATFGRDVPYDFTHNRSYLELQHLHFKESGFPLKLVQFRRTSGYVLVYCPGFFNPNTYLLIAIIKHWDHRKPNDMVGTDRDTSLMSVLETIAEGFREKF</sequence>
<protein>
    <recommendedName>
        <fullName evidence="3">Toxin</fullName>
    </recommendedName>
</protein>
<dbReference type="Proteomes" id="UP001156870">
    <property type="component" value="Unassembled WGS sequence"/>
</dbReference>
<dbReference type="Pfam" id="PF13957">
    <property type="entry name" value="YafO_toxin"/>
    <property type="match status" value="1"/>
</dbReference>
<organism evidence="1 2">
    <name type="scientific">Marinibactrum halimedae</name>
    <dbReference type="NCBI Taxonomy" id="1444977"/>
    <lineage>
        <taxon>Bacteria</taxon>
        <taxon>Pseudomonadati</taxon>
        <taxon>Pseudomonadota</taxon>
        <taxon>Gammaproteobacteria</taxon>
        <taxon>Cellvibrionales</taxon>
        <taxon>Cellvibrionaceae</taxon>
        <taxon>Marinibactrum</taxon>
    </lineage>
</organism>
<evidence type="ECO:0000313" key="2">
    <source>
        <dbReference type="Proteomes" id="UP001156870"/>
    </source>
</evidence>
<accession>A0AA37WN70</accession>
<evidence type="ECO:0000313" key="1">
    <source>
        <dbReference type="EMBL" id="GLS27829.1"/>
    </source>
</evidence>
<reference evidence="1 2" key="1">
    <citation type="journal article" date="2014" name="Int. J. Syst. Evol. Microbiol.">
        <title>Complete genome sequence of Corynebacterium casei LMG S-19264T (=DSM 44701T), isolated from a smear-ripened cheese.</title>
        <authorList>
            <consortium name="US DOE Joint Genome Institute (JGI-PGF)"/>
            <person name="Walter F."/>
            <person name="Albersmeier A."/>
            <person name="Kalinowski J."/>
            <person name="Ruckert C."/>
        </authorList>
    </citation>
    <scope>NUCLEOTIDE SEQUENCE [LARGE SCALE GENOMIC DNA]</scope>
    <source>
        <strain evidence="1 2">NBRC 110095</strain>
    </source>
</reference>
<proteinExistence type="predicted"/>
<dbReference type="NCBIfam" id="NF007377">
    <property type="entry name" value="PRK09885.1"/>
    <property type="match status" value="1"/>
</dbReference>
<keyword evidence="2" id="KW-1185">Reference proteome</keyword>
<dbReference type="InterPro" id="IPR020353">
    <property type="entry name" value="Toxin_YafO"/>
</dbReference>
<evidence type="ECO:0008006" key="3">
    <source>
        <dbReference type="Google" id="ProtNLM"/>
    </source>
</evidence>
<dbReference type="RefSeq" id="WP_232595198.1">
    <property type="nucleotide sequence ID" value="NZ_BSPD01000091.1"/>
</dbReference>
<comment type="caution">
    <text evidence="1">The sequence shown here is derived from an EMBL/GenBank/DDBJ whole genome shotgun (WGS) entry which is preliminary data.</text>
</comment>